<evidence type="ECO:0000256" key="2">
    <source>
        <dbReference type="ARBA" id="ARBA00004370"/>
    </source>
</evidence>
<dbReference type="FunFam" id="3.30.565.10:FF:000010">
    <property type="entry name" value="Sensor histidine kinase RcsC"/>
    <property type="match status" value="1"/>
</dbReference>
<proteinExistence type="inferred from homology"/>
<keyword evidence="7" id="KW-0547">Nucleotide-binding</keyword>
<dbReference type="PROSITE" id="PS50109">
    <property type="entry name" value="HIS_KIN"/>
    <property type="match status" value="1"/>
</dbReference>
<dbReference type="GO" id="GO:0000155">
    <property type="term" value="F:phosphorelay sensor kinase activity"/>
    <property type="evidence" value="ECO:0007669"/>
    <property type="project" value="InterPro"/>
</dbReference>
<evidence type="ECO:0000256" key="11">
    <source>
        <dbReference type="ARBA" id="ARBA00023136"/>
    </source>
</evidence>
<keyword evidence="8" id="KW-0418">Kinase</keyword>
<dbReference type="EC" id="2.7.13.3" evidence="4"/>
<comment type="catalytic activity">
    <reaction evidence="1">
        <text>ATP + protein L-histidine = ADP + protein N-phospho-L-histidine.</text>
        <dbReference type="EC" id="2.7.13.3"/>
    </reaction>
</comment>
<gene>
    <name evidence="19" type="ORF">FPZ49_15580</name>
</gene>
<organism evidence="19 20">
    <name type="scientific">Paenibacillus cremeus</name>
    <dbReference type="NCBI Taxonomy" id="2163881"/>
    <lineage>
        <taxon>Bacteria</taxon>
        <taxon>Bacillati</taxon>
        <taxon>Bacillota</taxon>
        <taxon>Bacilli</taxon>
        <taxon>Bacillales</taxon>
        <taxon>Paenibacillaceae</taxon>
        <taxon>Paenibacillus</taxon>
    </lineage>
</organism>
<feature type="domain" description="Histidine kinase" evidence="16">
    <location>
        <begin position="278"/>
        <end position="498"/>
    </location>
</feature>
<feature type="domain" description="Response regulatory" evidence="17">
    <location>
        <begin position="647"/>
        <end position="763"/>
    </location>
</feature>
<dbReference type="SMART" id="SM00387">
    <property type="entry name" value="HATPase_c"/>
    <property type="match status" value="1"/>
</dbReference>
<keyword evidence="10" id="KW-0902">Two-component regulatory system</keyword>
<keyword evidence="15" id="KW-0812">Transmembrane</keyword>
<feature type="transmembrane region" description="Helical" evidence="15">
    <location>
        <begin position="112"/>
        <end position="133"/>
    </location>
</feature>
<dbReference type="InterPro" id="IPR001789">
    <property type="entry name" value="Sig_transdc_resp-reg_receiver"/>
</dbReference>
<evidence type="ECO:0000256" key="3">
    <source>
        <dbReference type="ARBA" id="ARBA00006402"/>
    </source>
</evidence>
<dbReference type="InterPro" id="IPR036097">
    <property type="entry name" value="HisK_dim/P_sf"/>
</dbReference>
<feature type="modified residue" description="4-aspartylphosphate" evidence="14">
    <location>
        <position position="696"/>
    </location>
</feature>
<dbReference type="SUPFAM" id="SSF52172">
    <property type="entry name" value="CheY-like"/>
    <property type="match status" value="2"/>
</dbReference>
<name>A0A559KAH2_9BACL</name>
<comment type="subcellular location">
    <subcellularLocation>
        <location evidence="2">Membrane</location>
    </subcellularLocation>
</comment>
<feature type="transmembrane region" description="Helical" evidence="15">
    <location>
        <begin position="181"/>
        <end position="202"/>
    </location>
</feature>
<dbReference type="Pfam" id="PF02518">
    <property type="entry name" value="HATPase_c"/>
    <property type="match status" value="1"/>
</dbReference>
<dbReference type="SUPFAM" id="SSF47384">
    <property type="entry name" value="Homodimeric domain of signal transducing histidine kinase"/>
    <property type="match status" value="1"/>
</dbReference>
<evidence type="ECO:0000256" key="15">
    <source>
        <dbReference type="PROSITE-ProRule" id="PRU00244"/>
    </source>
</evidence>
<dbReference type="InterPro" id="IPR004358">
    <property type="entry name" value="Sig_transdc_His_kin-like_C"/>
</dbReference>
<dbReference type="PROSITE" id="PS50110">
    <property type="entry name" value="RESPONSE_REGULATORY"/>
    <property type="match status" value="2"/>
</dbReference>
<comment type="similarity">
    <text evidence="3">In the N-terminal section; belongs to the phytochrome family.</text>
</comment>
<evidence type="ECO:0000259" key="18">
    <source>
        <dbReference type="PROSITE" id="PS50924"/>
    </source>
</evidence>
<dbReference type="SMART" id="SM00448">
    <property type="entry name" value="REC"/>
    <property type="match status" value="2"/>
</dbReference>
<protein>
    <recommendedName>
        <fullName evidence="13">Circadian input-output histidine kinase CikA</fullName>
        <ecNumber evidence="4">2.7.13.3</ecNumber>
    </recommendedName>
</protein>
<evidence type="ECO:0000256" key="12">
    <source>
        <dbReference type="ARBA" id="ARBA00023306"/>
    </source>
</evidence>
<keyword evidence="6" id="KW-0808">Transferase</keyword>
<evidence type="ECO:0000256" key="8">
    <source>
        <dbReference type="ARBA" id="ARBA00022777"/>
    </source>
</evidence>
<accession>A0A559KAH2</accession>
<dbReference type="InterPro" id="IPR011006">
    <property type="entry name" value="CheY-like_superfamily"/>
</dbReference>
<dbReference type="InterPro" id="IPR003594">
    <property type="entry name" value="HATPase_dom"/>
</dbReference>
<evidence type="ECO:0000256" key="4">
    <source>
        <dbReference type="ARBA" id="ARBA00012438"/>
    </source>
</evidence>
<dbReference type="InterPro" id="IPR003661">
    <property type="entry name" value="HisK_dim/P_dom"/>
</dbReference>
<dbReference type="GO" id="GO:0005524">
    <property type="term" value="F:ATP binding"/>
    <property type="evidence" value="ECO:0007669"/>
    <property type="project" value="UniProtKB-KW"/>
</dbReference>
<dbReference type="GO" id="GO:0016020">
    <property type="term" value="C:membrane"/>
    <property type="evidence" value="ECO:0007669"/>
    <property type="project" value="UniProtKB-SubCell"/>
</dbReference>
<dbReference type="AlphaFoldDB" id="A0A559KAH2"/>
<sequence>MDMGTHLQGSYNLTVAVLAYVIAVIASYTAFEFAGRLTAATGTTRRWWRLGGAFSMGIGIWSMHFVAMLAFSIPISVTYDLWIVLASMIAAMISSWLALVIVSQKVFLRRNLYFGALLMGAGISVMHYTGMAAMDMHASIHYEPLLFSLSIVIAVAASFAALVIVYLLREKTGFKGVMLKLGAAIIMGAAISGMHYTGMASAHFVSDSGVPVNGMYSMNTEMMAYAVIGATILILQFGLFMTYLDRRLTYLSQKNAEVSQARDEAVEANITKSQFLANMSHELRTPLNAIIGYSEMLKEEAEELGEQSFVDDLDKINTAGKHLLSLINDILDLSKIEAGKMDLYLEVCEIPTLIQDVLTTVHPLIDKNGNKLEVDYPMGEMKTDMTKLRQVLFNLLSNASKFTKAGTIWLTAGYQKQNGVPGITFRVKDTGIGMTPEQVKQLFQAFKQGDSSTTKKYGGTGLGLAISQKLCEIMGGTITAESIFGQGTTFIVWLPFMEETADAEAAAEVEAEAEVNSFGVSSEGAHTLLVIDDDPAAIQLIQRYLGKEEWSVAFAQSGPEGIQLARELQPAVICLDVLMPGMDGWTVLNTLKNDSELAHIPVVMISMTDDKNLGYAMGASDFLTKPIYREQLIPILDKYVPERCCDTVLIIEDDIPTSQMMTKMLEKEGYRVSRAANGRMALQSIAGSLPQLILLDLMMPKMDGFEFIAELRKHEEWRSIPIVVMTAKNITAEDQQRLHGNVKNIVQKGCFDRGAFMNEVRDLIVSSIQGQSKGVHSDAKNIVSRR</sequence>
<dbReference type="Gene3D" id="3.40.50.2300">
    <property type="match status" value="2"/>
</dbReference>
<dbReference type="EMBL" id="VNJI01000017">
    <property type="protein sequence ID" value="TVY09124.1"/>
    <property type="molecule type" value="Genomic_DNA"/>
</dbReference>
<evidence type="ECO:0000256" key="13">
    <source>
        <dbReference type="ARBA" id="ARBA00074306"/>
    </source>
</evidence>
<evidence type="ECO:0000256" key="1">
    <source>
        <dbReference type="ARBA" id="ARBA00000085"/>
    </source>
</evidence>
<dbReference type="Proteomes" id="UP000317036">
    <property type="component" value="Unassembled WGS sequence"/>
</dbReference>
<dbReference type="InterPro" id="IPR036890">
    <property type="entry name" value="HATPase_C_sf"/>
</dbReference>
<feature type="modified residue" description="4-aspartylphosphate" evidence="14">
    <location>
        <position position="576"/>
    </location>
</feature>
<dbReference type="SUPFAM" id="SSF55874">
    <property type="entry name" value="ATPase domain of HSP90 chaperone/DNA topoisomerase II/histidine kinase"/>
    <property type="match status" value="1"/>
</dbReference>
<dbReference type="Pfam" id="PF03707">
    <property type="entry name" value="MHYT"/>
    <property type="match status" value="2"/>
</dbReference>
<dbReference type="PRINTS" id="PR00344">
    <property type="entry name" value="BCTRLSENSOR"/>
</dbReference>
<evidence type="ECO:0000256" key="5">
    <source>
        <dbReference type="ARBA" id="ARBA00022553"/>
    </source>
</evidence>
<dbReference type="PANTHER" id="PTHR43047">
    <property type="entry name" value="TWO-COMPONENT HISTIDINE PROTEIN KINASE"/>
    <property type="match status" value="1"/>
</dbReference>
<evidence type="ECO:0000256" key="6">
    <source>
        <dbReference type="ARBA" id="ARBA00022679"/>
    </source>
</evidence>
<dbReference type="InterPro" id="IPR005467">
    <property type="entry name" value="His_kinase_dom"/>
</dbReference>
<feature type="domain" description="MHYT" evidence="18">
    <location>
        <begin position="11"/>
        <end position="205"/>
    </location>
</feature>
<dbReference type="SMART" id="SM00388">
    <property type="entry name" value="HisKA"/>
    <property type="match status" value="1"/>
</dbReference>
<feature type="transmembrane region" description="Helical" evidence="15">
    <location>
        <begin position="52"/>
        <end position="75"/>
    </location>
</feature>
<keyword evidence="20" id="KW-1185">Reference proteome</keyword>
<keyword evidence="15" id="KW-1133">Transmembrane helix</keyword>
<dbReference type="Pfam" id="PF00072">
    <property type="entry name" value="Response_reg"/>
    <property type="match status" value="2"/>
</dbReference>
<feature type="transmembrane region" description="Helical" evidence="15">
    <location>
        <begin position="222"/>
        <end position="244"/>
    </location>
</feature>
<evidence type="ECO:0000259" key="17">
    <source>
        <dbReference type="PROSITE" id="PS50110"/>
    </source>
</evidence>
<reference evidence="19 20" key="1">
    <citation type="submission" date="2019-07" db="EMBL/GenBank/DDBJ databases">
        <authorList>
            <person name="Kim J."/>
        </authorList>
    </citation>
    <scope>NUCLEOTIDE SEQUENCE [LARGE SCALE GENOMIC DNA]</scope>
    <source>
        <strain evidence="19 20">JC52</strain>
    </source>
</reference>
<evidence type="ECO:0000256" key="14">
    <source>
        <dbReference type="PROSITE-ProRule" id="PRU00169"/>
    </source>
</evidence>
<evidence type="ECO:0000256" key="7">
    <source>
        <dbReference type="ARBA" id="ARBA00022741"/>
    </source>
</evidence>
<keyword evidence="12" id="KW-0131">Cell cycle</keyword>
<evidence type="ECO:0000313" key="19">
    <source>
        <dbReference type="EMBL" id="TVY09124.1"/>
    </source>
</evidence>
<keyword evidence="5 14" id="KW-0597">Phosphoprotein</keyword>
<dbReference type="FunFam" id="1.10.287.130:FF:000038">
    <property type="entry name" value="Sensory transduction histidine kinase"/>
    <property type="match status" value="1"/>
</dbReference>
<feature type="domain" description="Response regulatory" evidence="17">
    <location>
        <begin position="527"/>
        <end position="640"/>
    </location>
</feature>
<dbReference type="CDD" id="cd17574">
    <property type="entry name" value="REC_OmpR"/>
    <property type="match status" value="1"/>
</dbReference>
<evidence type="ECO:0000256" key="10">
    <source>
        <dbReference type="ARBA" id="ARBA00023012"/>
    </source>
</evidence>
<dbReference type="OrthoDB" id="9803190at2"/>
<dbReference type="RefSeq" id="WP_144848224.1">
    <property type="nucleotide sequence ID" value="NZ_VNJI01000017.1"/>
</dbReference>
<comment type="caution">
    <text evidence="19">The sequence shown here is derived from an EMBL/GenBank/DDBJ whole genome shotgun (WGS) entry which is preliminary data.</text>
</comment>
<evidence type="ECO:0000313" key="20">
    <source>
        <dbReference type="Proteomes" id="UP000317036"/>
    </source>
</evidence>
<dbReference type="Gene3D" id="3.30.565.10">
    <property type="entry name" value="Histidine kinase-like ATPase, C-terminal domain"/>
    <property type="match status" value="1"/>
</dbReference>
<feature type="transmembrane region" description="Helical" evidence="15">
    <location>
        <begin position="12"/>
        <end position="31"/>
    </location>
</feature>
<keyword evidence="11 15" id="KW-0472">Membrane</keyword>
<dbReference type="CDD" id="cd00082">
    <property type="entry name" value="HisKA"/>
    <property type="match status" value="1"/>
</dbReference>
<evidence type="ECO:0000256" key="9">
    <source>
        <dbReference type="ARBA" id="ARBA00022840"/>
    </source>
</evidence>
<dbReference type="CDD" id="cd16922">
    <property type="entry name" value="HATPase_EvgS-ArcB-TorS-like"/>
    <property type="match status" value="1"/>
</dbReference>
<dbReference type="PROSITE" id="PS50924">
    <property type="entry name" value="MHYT"/>
    <property type="match status" value="1"/>
</dbReference>
<dbReference type="InterPro" id="IPR005330">
    <property type="entry name" value="MHYT_dom"/>
</dbReference>
<dbReference type="Pfam" id="PF00512">
    <property type="entry name" value="HisKA"/>
    <property type="match status" value="1"/>
</dbReference>
<evidence type="ECO:0000259" key="16">
    <source>
        <dbReference type="PROSITE" id="PS50109"/>
    </source>
</evidence>
<dbReference type="Gene3D" id="1.10.287.130">
    <property type="match status" value="1"/>
</dbReference>
<feature type="transmembrane region" description="Helical" evidence="15">
    <location>
        <begin position="145"/>
        <end position="169"/>
    </location>
</feature>
<feature type="transmembrane region" description="Helical" evidence="15">
    <location>
        <begin position="81"/>
        <end position="100"/>
    </location>
</feature>
<keyword evidence="9" id="KW-0067">ATP-binding</keyword>
<dbReference type="PANTHER" id="PTHR43047:SF72">
    <property type="entry name" value="OSMOSENSING HISTIDINE PROTEIN KINASE SLN1"/>
    <property type="match status" value="1"/>
</dbReference>